<sequence length="64" mass="7161">MNKTTMSLLSKSRKAQEEIQKQNGISINEKVVQFAYLGKAFIKVRHEGIDPFVALEAVMPGINL</sequence>
<keyword evidence="2" id="KW-1185">Reference proteome</keyword>
<gene>
    <name evidence="1" type="ORF">QOZ95_004748</name>
</gene>
<dbReference type="EMBL" id="JAUSWA010000038">
    <property type="protein sequence ID" value="MDQ0496558.1"/>
    <property type="molecule type" value="Genomic_DNA"/>
</dbReference>
<organism evidence="1 2">
    <name type="scientific">Paenibacillus brasilensis</name>
    <dbReference type="NCBI Taxonomy" id="128574"/>
    <lineage>
        <taxon>Bacteria</taxon>
        <taxon>Bacillati</taxon>
        <taxon>Bacillota</taxon>
        <taxon>Bacilli</taxon>
        <taxon>Bacillales</taxon>
        <taxon>Paenibacillaceae</taxon>
        <taxon>Paenibacillus</taxon>
    </lineage>
</organism>
<proteinExistence type="predicted"/>
<comment type="caution">
    <text evidence="1">The sequence shown here is derived from an EMBL/GenBank/DDBJ whole genome shotgun (WGS) entry which is preliminary data.</text>
</comment>
<dbReference type="Proteomes" id="UP001242811">
    <property type="component" value="Unassembled WGS sequence"/>
</dbReference>
<reference evidence="1 2" key="1">
    <citation type="submission" date="2023-07" db="EMBL/GenBank/DDBJ databases">
        <title>Genomic Encyclopedia of Type Strains, Phase IV (KMG-IV): sequencing the most valuable type-strain genomes for metagenomic binning, comparative biology and taxonomic classification.</title>
        <authorList>
            <person name="Goeker M."/>
        </authorList>
    </citation>
    <scope>NUCLEOTIDE SEQUENCE [LARGE SCALE GENOMIC DNA]</scope>
    <source>
        <strain evidence="1 2">DSM 14914</strain>
    </source>
</reference>
<name>A0ABU0L5H2_9BACL</name>
<protein>
    <submittedName>
        <fullName evidence="1">Peptide subunit release factor RF-3</fullName>
    </submittedName>
</protein>
<accession>A0ABU0L5H2</accession>
<evidence type="ECO:0000313" key="2">
    <source>
        <dbReference type="Proteomes" id="UP001242811"/>
    </source>
</evidence>
<evidence type="ECO:0000313" key="1">
    <source>
        <dbReference type="EMBL" id="MDQ0496558.1"/>
    </source>
</evidence>